<accession>A0ABQ4Q3U7</accession>
<keyword evidence="2" id="KW-1185">Reference proteome</keyword>
<evidence type="ECO:0000313" key="1">
    <source>
        <dbReference type="EMBL" id="GIZ51722.1"/>
    </source>
</evidence>
<dbReference type="Proteomes" id="UP000887222">
    <property type="component" value="Unassembled WGS sequence"/>
</dbReference>
<comment type="caution">
    <text evidence="1">The sequence shown here is derived from an EMBL/GenBank/DDBJ whole genome shotgun (WGS) entry which is preliminary data.</text>
</comment>
<dbReference type="EMBL" id="BPMK01000007">
    <property type="protein sequence ID" value="GIZ51722.1"/>
    <property type="molecule type" value="Genomic_DNA"/>
</dbReference>
<gene>
    <name evidence="1" type="ORF">NCCP691_17360</name>
</gene>
<evidence type="ECO:0000313" key="2">
    <source>
        <dbReference type="Proteomes" id="UP000887222"/>
    </source>
</evidence>
<proteinExistence type="predicted"/>
<reference evidence="1 2" key="1">
    <citation type="journal article" date="2022" name="Int. J. Syst. Evol. Microbiol.">
        <title>Noviherbaspirillum aridicola sp. nov., isolated from an arid soil in Pakistan.</title>
        <authorList>
            <person name="Khan I.U."/>
            <person name="Saqib M."/>
            <person name="Amin A."/>
            <person name="Hussain F."/>
            <person name="Li L."/>
            <person name="Liu Y.H."/>
            <person name="Fang B.Z."/>
            <person name="Ahmed I."/>
            <person name="Li W.J."/>
        </authorList>
    </citation>
    <scope>NUCLEOTIDE SEQUENCE [LARGE SCALE GENOMIC DNA]</scope>
    <source>
        <strain evidence="1 2">NCCP-691</strain>
    </source>
</reference>
<protein>
    <submittedName>
        <fullName evidence="1">Uncharacterized protein</fullName>
    </submittedName>
</protein>
<organism evidence="1 2">
    <name type="scientific">Noviherbaspirillum aridicola</name>
    <dbReference type="NCBI Taxonomy" id="2849687"/>
    <lineage>
        <taxon>Bacteria</taxon>
        <taxon>Pseudomonadati</taxon>
        <taxon>Pseudomonadota</taxon>
        <taxon>Betaproteobacteria</taxon>
        <taxon>Burkholderiales</taxon>
        <taxon>Oxalobacteraceae</taxon>
        <taxon>Noviherbaspirillum</taxon>
    </lineage>
</organism>
<name>A0ABQ4Q3U7_9BURK</name>
<sequence>MLPEVPLPEAPVPLVAPGAGVFDGTEVEVPVPPTMPASLPVPEPVAPVAFWAGMELEDEAPEAPLLMPVEPPLLMPLDELPVVEPPLLMPLEEVPVVESPPLMPLAEVPLPELPLLMPPEVPVAEPLGIEPGAGVFEGTEVEVPVPPTMPASLPVVAPLAPVAFCAGIELDGTVVDCA</sequence>